<reference evidence="2 3" key="1">
    <citation type="submission" date="2019-03" db="EMBL/GenBank/DDBJ databases">
        <title>Genomics of glacier-inhabiting Cryobacterium strains.</title>
        <authorList>
            <person name="Liu Q."/>
            <person name="Xin Y.-H."/>
        </authorList>
    </citation>
    <scope>NUCLEOTIDE SEQUENCE [LARGE SCALE GENOMIC DNA]</scope>
    <source>
        <strain evidence="3">TMT1-22</strain>
    </source>
</reference>
<proteinExistence type="predicted"/>
<name>A0AAQ2HGC3_9MICO</name>
<organism evidence="2 3">
    <name type="scientific">Cryobacterium shii</name>
    <dbReference type="NCBI Taxonomy" id="1259235"/>
    <lineage>
        <taxon>Bacteria</taxon>
        <taxon>Bacillati</taxon>
        <taxon>Actinomycetota</taxon>
        <taxon>Actinomycetes</taxon>
        <taxon>Micrococcales</taxon>
        <taxon>Microbacteriaceae</taxon>
        <taxon>Cryobacterium</taxon>
    </lineage>
</organism>
<feature type="transmembrane region" description="Helical" evidence="1">
    <location>
        <begin position="77"/>
        <end position="100"/>
    </location>
</feature>
<keyword evidence="1" id="KW-0472">Membrane</keyword>
<comment type="caution">
    <text evidence="2">The sequence shown here is derived from an EMBL/GenBank/DDBJ whole genome shotgun (WGS) entry which is preliminary data.</text>
</comment>
<dbReference type="Pfam" id="PF19779">
    <property type="entry name" value="DUF6264"/>
    <property type="match status" value="1"/>
</dbReference>
<keyword evidence="3" id="KW-1185">Reference proteome</keyword>
<feature type="transmembrane region" description="Helical" evidence="1">
    <location>
        <begin position="46"/>
        <end position="70"/>
    </location>
</feature>
<dbReference type="Proteomes" id="UP000297403">
    <property type="component" value="Unassembled WGS sequence"/>
</dbReference>
<evidence type="ECO:0000256" key="1">
    <source>
        <dbReference type="SAM" id="Phobius"/>
    </source>
</evidence>
<dbReference type="EMBL" id="SOFY01000014">
    <property type="protein sequence ID" value="TFC51207.1"/>
    <property type="molecule type" value="Genomic_DNA"/>
</dbReference>
<dbReference type="InterPro" id="IPR046231">
    <property type="entry name" value="DUF6264"/>
</dbReference>
<keyword evidence="1" id="KW-0812">Transmembrane</keyword>
<sequence>MTLSLLVFGLLATIFFIGALSGLPDAFKILYEQRDLGTYTPDDAIPGLIVAGSIAEALIWLATAVGSILMTVRGKRAFYLPLIGGVVSFTVLIVIVSVALTTDPTLLNLKP</sequence>
<evidence type="ECO:0000313" key="2">
    <source>
        <dbReference type="EMBL" id="TFC51207.1"/>
    </source>
</evidence>
<keyword evidence="1" id="KW-1133">Transmembrane helix</keyword>
<dbReference type="AlphaFoldDB" id="A0AAQ2HGC3"/>
<gene>
    <name evidence="2" type="ORF">E3O49_03770</name>
</gene>
<accession>A0AAQ2HGC3</accession>
<evidence type="ECO:0000313" key="3">
    <source>
        <dbReference type="Proteomes" id="UP000297403"/>
    </source>
</evidence>
<protein>
    <submittedName>
        <fullName evidence="2">Uncharacterized protein</fullName>
    </submittedName>
</protein>